<accession>A0A0V0GIS3</accession>
<reference evidence="1" key="1">
    <citation type="submission" date="2015-12" db="EMBL/GenBank/DDBJ databases">
        <title>Gene expression during late stages of embryo sac development: a critical building block for successful pollen-pistil interactions.</title>
        <authorList>
            <person name="Liu Y."/>
            <person name="Joly V."/>
            <person name="Sabar M."/>
            <person name="Matton D.P."/>
        </authorList>
    </citation>
    <scope>NUCLEOTIDE SEQUENCE</scope>
</reference>
<organism evidence="1">
    <name type="scientific">Solanum chacoense</name>
    <name type="common">Chaco potato</name>
    <dbReference type="NCBI Taxonomy" id="4108"/>
    <lineage>
        <taxon>Eukaryota</taxon>
        <taxon>Viridiplantae</taxon>
        <taxon>Streptophyta</taxon>
        <taxon>Embryophyta</taxon>
        <taxon>Tracheophyta</taxon>
        <taxon>Spermatophyta</taxon>
        <taxon>Magnoliopsida</taxon>
        <taxon>eudicotyledons</taxon>
        <taxon>Gunneridae</taxon>
        <taxon>Pentapetalae</taxon>
        <taxon>asterids</taxon>
        <taxon>lamiids</taxon>
        <taxon>Solanales</taxon>
        <taxon>Solanaceae</taxon>
        <taxon>Solanoideae</taxon>
        <taxon>Solaneae</taxon>
        <taxon>Solanum</taxon>
    </lineage>
</organism>
<proteinExistence type="predicted"/>
<sequence>MNGQKECVQTPFPFLVLNINNVNTTYQPIHQKHILKNSTPNKQKKVKESRLNTIYKVIVLNILANENSQHIPEHTKKIK</sequence>
<dbReference type="AlphaFoldDB" id="A0A0V0GIS3"/>
<dbReference type="EMBL" id="GEDG01037430">
    <property type="protein sequence ID" value="JAP08133.1"/>
    <property type="molecule type" value="Transcribed_RNA"/>
</dbReference>
<name>A0A0V0GIS3_SOLCH</name>
<evidence type="ECO:0000313" key="1">
    <source>
        <dbReference type="EMBL" id="JAP08133.1"/>
    </source>
</evidence>
<protein>
    <submittedName>
        <fullName evidence="1">Putative ovule protein</fullName>
    </submittedName>
</protein>